<dbReference type="OrthoDB" id="9771073at2"/>
<dbReference type="AlphaFoldDB" id="A0A5C1QMB0"/>
<dbReference type="InterPro" id="IPR036291">
    <property type="entry name" value="NAD(P)-bd_dom_sf"/>
</dbReference>
<dbReference type="RefSeq" id="WP_149486718.1">
    <property type="nucleotide sequence ID" value="NZ_CP036150.1"/>
</dbReference>
<dbReference type="Gene3D" id="3.90.25.10">
    <property type="entry name" value="UDP-galactose 4-epimerase, domain 1"/>
    <property type="match status" value="1"/>
</dbReference>
<dbReference type="Pfam" id="PF01370">
    <property type="entry name" value="Epimerase"/>
    <property type="match status" value="1"/>
</dbReference>
<dbReference type="KEGG" id="ock:EXM22_11810"/>
<sequence>MKNILITGGAGFVGFHLSRHSGLNDYDRVVLVDNLNSYYDPSLKYGRLKELGFLVDESTPEMTAVENEKGWVFYRADLKNRDQMETLFKEYPFDHVVHLGAQAGVRYSIENPESYVDSNLVGFVNILECCRHHPVKHLVYASSSSVYGANTKVPFHEDDPVTKPISLYAATKRSNELLAYSYSHLYGIPTTGLRFFTVYGPWGRPDMAYFLFAEKIIKGKTIQVFNQGDMKRDFTYVDDITESITRLIEKPMAGKDEDPARILNIGHGSPVDLSEFIRIIEENLGMKAQKEYLPMQDGDVPMTWADTSRLEELTGYSPKVTLREGIEQFALWYKEYRNL</sequence>
<evidence type="ECO:0000313" key="3">
    <source>
        <dbReference type="EMBL" id="QEN08637.1"/>
    </source>
</evidence>
<name>A0A5C1QMB0_9SPIO</name>
<gene>
    <name evidence="3" type="ORF">EXM22_11810</name>
</gene>
<accession>A0A5C1QMB0</accession>
<evidence type="ECO:0000259" key="2">
    <source>
        <dbReference type="Pfam" id="PF01370"/>
    </source>
</evidence>
<keyword evidence="4" id="KW-1185">Reference proteome</keyword>
<evidence type="ECO:0000256" key="1">
    <source>
        <dbReference type="ARBA" id="ARBA00023027"/>
    </source>
</evidence>
<dbReference type="SUPFAM" id="SSF51735">
    <property type="entry name" value="NAD(P)-binding Rossmann-fold domains"/>
    <property type="match status" value="1"/>
</dbReference>
<feature type="domain" description="NAD-dependent epimerase/dehydratase" evidence="2">
    <location>
        <begin position="4"/>
        <end position="266"/>
    </location>
</feature>
<organism evidence="3 4">
    <name type="scientific">Oceanispirochaeta crateris</name>
    <dbReference type="NCBI Taxonomy" id="2518645"/>
    <lineage>
        <taxon>Bacteria</taxon>
        <taxon>Pseudomonadati</taxon>
        <taxon>Spirochaetota</taxon>
        <taxon>Spirochaetia</taxon>
        <taxon>Spirochaetales</taxon>
        <taxon>Spirochaetaceae</taxon>
        <taxon>Oceanispirochaeta</taxon>
    </lineage>
</organism>
<dbReference type="Proteomes" id="UP000324209">
    <property type="component" value="Chromosome"/>
</dbReference>
<protein>
    <submittedName>
        <fullName evidence="3">NAD-dependent epimerase/dehydratase family protein</fullName>
    </submittedName>
</protein>
<reference evidence="3 4" key="1">
    <citation type="submission" date="2019-02" db="EMBL/GenBank/DDBJ databases">
        <title>Complete Genome Sequence and Methylome Analysis of free living Spirochaetas.</title>
        <authorList>
            <person name="Fomenkov A."/>
            <person name="Dubinina G."/>
            <person name="Leshcheva N."/>
            <person name="Mikheeva N."/>
            <person name="Grabovich M."/>
            <person name="Vincze T."/>
            <person name="Roberts R.J."/>
        </authorList>
    </citation>
    <scope>NUCLEOTIDE SEQUENCE [LARGE SCALE GENOMIC DNA]</scope>
    <source>
        <strain evidence="3 4">K2</strain>
    </source>
</reference>
<proteinExistence type="predicted"/>
<keyword evidence="1" id="KW-0520">NAD</keyword>
<dbReference type="PRINTS" id="PR01713">
    <property type="entry name" value="NUCEPIMERASE"/>
</dbReference>
<dbReference type="Gene3D" id="3.40.50.720">
    <property type="entry name" value="NAD(P)-binding Rossmann-like Domain"/>
    <property type="match status" value="1"/>
</dbReference>
<dbReference type="InterPro" id="IPR001509">
    <property type="entry name" value="Epimerase_deHydtase"/>
</dbReference>
<evidence type="ECO:0000313" key="4">
    <source>
        <dbReference type="Proteomes" id="UP000324209"/>
    </source>
</evidence>
<dbReference type="PANTHER" id="PTHR43574">
    <property type="entry name" value="EPIMERASE-RELATED"/>
    <property type="match status" value="1"/>
</dbReference>
<dbReference type="EMBL" id="CP036150">
    <property type="protein sequence ID" value="QEN08637.1"/>
    <property type="molecule type" value="Genomic_DNA"/>
</dbReference>